<evidence type="ECO:0000313" key="3">
    <source>
        <dbReference type="Proteomes" id="UP000286402"/>
    </source>
</evidence>
<gene>
    <name evidence="2" type="ORF">BCY89_20550</name>
</gene>
<keyword evidence="3" id="KW-1185">Reference proteome</keyword>
<evidence type="ECO:0008006" key="4">
    <source>
        <dbReference type="Google" id="ProtNLM"/>
    </source>
</evidence>
<dbReference type="EMBL" id="MCAQ01000030">
    <property type="protein sequence ID" value="RKF30190.1"/>
    <property type="molecule type" value="Genomic_DNA"/>
</dbReference>
<accession>A0A420FB64</accession>
<feature type="coiled-coil region" evidence="1">
    <location>
        <begin position="230"/>
        <end position="257"/>
    </location>
</feature>
<evidence type="ECO:0000313" key="2">
    <source>
        <dbReference type="EMBL" id="RKF30190.1"/>
    </source>
</evidence>
<name>A0A420FB64_9SPHI</name>
<evidence type="ECO:0000256" key="1">
    <source>
        <dbReference type="SAM" id="Coils"/>
    </source>
</evidence>
<organism evidence="2 3">
    <name type="scientific">Sphingobacterium siyangense</name>
    <dbReference type="NCBI Taxonomy" id="459529"/>
    <lineage>
        <taxon>Bacteria</taxon>
        <taxon>Pseudomonadati</taxon>
        <taxon>Bacteroidota</taxon>
        <taxon>Sphingobacteriia</taxon>
        <taxon>Sphingobacteriales</taxon>
        <taxon>Sphingobacteriaceae</taxon>
        <taxon>Sphingobacterium</taxon>
    </lineage>
</organism>
<dbReference type="AlphaFoldDB" id="A0A420FB64"/>
<reference evidence="2 3" key="1">
    <citation type="submission" date="2016-07" db="EMBL/GenBank/DDBJ databases">
        <title>Genome analysis of Sphingobacterium siyangense T12B17.</title>
        <authorList>
            <person name="Xu D."/>
            <person name="Su Y."/>
            <person name="Zheng S."/>
        </authorList>
    </citation>
    <scope>NUCLEOTIDE SEQUENCE [LARGE SCALE GENOMIC DNA]</scope>
    <source>
        <strain evidence="2 3">T12B17</strain>
    </source>
</reference>
<dbReference type="Proteomes" id="UP000286402">
    <property type="component" value="Unassembled WGS sequence"/>
</dbReference>
<proteinExistence type="predicted"/>
<sequence>MNLKSIFLTAVISGIWLSQGHAQTNIFPATGNVGIGMTNPVYQIDVRKASENNLWEKIVQYTVSDAPNESLTIANGTAINGRFIPWIQASRTYNDDFALGIGASVPETSDVGIMPMVRFDARRSSGPLVNRPLFSWGSYESNYMTMNAKGNLGIGTDNPQQKLSVKGKIQAEEIKVTTTATEWPDYVFEEDYQLNSLKELETFVKSNKHLPDMPTAKEVEQDGVQLGEMIKKLLKNNEELTLHVISLQKQIDELKKESK</sequence>
<keyword evidence="1" id="KW-0175">Coiled coil</keyword>
<protein>
    <recommendedName>
        <fullName evidence="4">Peptidase S74 domain-containing protein</fullName>
    </recommendedName>
</protein>
<comment type="caution">
    <text evidence="2">The sequence shown here is derived from an EMBL/GenBank/DDBJ whole genome shotgun (WGS) entry which is preliminary data.</text>
</comment>